<evidence type="ECO:0000256" key="2">
    <source>
        <dbReference type="ARBA" id="ARBA00022801"/>
    </source>
</evidence>
<feature type="domain" description="Glycoside hydrolase 35 catalytic" evidence="7">
    <location>
        <begin position="45"/>
        <end position="361"/>
    </location>
</feature>
<dbReference type="InterPro" id="IPR031330">
    <property type="entry name" value="Gly_Hdrlase_35_cat"/>
</dbReference>
<dbReference type="InterPro" id="IPR019801">
    <property type="entry name" value="Glyco_hydro_35_CS"/>
</dbReference>
<dbReference type="InterPro" id="IPR001944">
    <property type="entry name" value="Glycoside_Hdrlase_35"/>
</dbReference>
<evidence type="ECO:0000259" key="7">
    <source>
        <dbReference type="Pfam" id="PF01301"/>
    </source>
</evidence>
<keyword evidence="11" id="KW-1185">Reference proteome</keyword>
<evidence type="ECO:0000256" key="1">
    <source>
        <dbReference type="ARBA" id="ARBA00009809"/>
    </source>
</evidence>
<evidence type="ECO:0000256" key="5">
    <source>
        <dbReference type="RuleBase" id="RU003679"/>
    </source>
</evidence>
<gene>
    <name evidence="10" type="ORF">H8K55_09495</name>
</gene>
<feature type="chain" id="PRO_5045596992" description="Beta-galactosidase" evidence="6">
    <location>
        <begin position="27"/>
        <end position="651"/>
    </location>
</feature>
<dbReference type="PROSITE" id="PS51257">
    <property type="entry name" value="PROKAR_LIPOPROTEIN"/>
    <property type="match status" value="1"/>
</dbReference>
<proteinExistence type="inferred from homology"/>
<comment type="catalytic activity">
    <reaction evidence="4">
        <text>Hydrolysis of terminal non-reducing beta-D-galactose residues in beta-D-galactosides.</text>
        <dbReference type="EC" id="3.2.1.23"/>
    </reaction>
</comment>
<dbReference type="SUPFAM" id="SSF49785">
    <property type="entry name" value="Galactose-binding domain-like"/>
    <property type="match status" value="1"/>
</dbReference>
<sequence>MFNRRHFLQVSTLSVLSCQISSPVSAATNSPSAQNRFSFSTTENQFLLDQKPFQIRSGEMHPARIPKAYWKHRIQMAKAMGMNTIAIYVMWNYHEEQEGVFDFNTENRDIYHFIQLCQNEGLYVLLRPGPYICGEWDLGGIPAYLLRHDDIVLRANSSVAPHYMQAVKRYIRVLAAIVKPLMLEQGGPILMVQIENEFGSYGSDPDYLEELRQLWIQHGIPGPFYTQDGLPQLIANKTNIPDAAIGLSGGEVKDIIKTRELYPQVPVMCGELYPGWLTHWGDPALQGTNVDMSATITAMMQEKLSFNIYVIHGGTNFGFTAGANTEKGEYQPDITSYDYAAPINEQGLPNQFYWKYRAIIQQALGQKLAPLPPALPQLHTDTQREYLPKFFCSLWDHLPAPVKMKDPVSMESLGQTSGFVLYQKELSHQAQRAQRAQHAQHSLHIAELHDYASVHLNQKYCGAISRTKIDPQRFAKLNLFNHRQAFPLPTLTNSSDNKQNLQILVEAMGRINYGRVAVDRKGICSKVILQSTHLEHPQSEELQDWLCYRLPMDQPFLQQLRPSKSIAKRPGNFFKLRLDLTAIGDTYIDMQHWTKGVVWVNGHALGRYWQLGPQQRLYCPATFLKKRSNEILIFDLHQLDTASISLHNSLT</sequence>
<dbReference type="PANTHER" id="PTHR23421">
    <property type="entry name" value="BETA-GALACTOSIDASE RELATED"/>
    <property type="match status" value="1"/>
</dbReference>
<dbReference type="EC" id="3.2.1.23" evidence="4"/>
<comment type="similarity">
    <text evidence="1 5">Belongs to the glycosyl hydrolase 35 family.</text>
</comment>
<dbReference type="PRINTS" id="PR00742">
    <property type="entry name" value="GLHYDRLASE35"/>
</dbReference>
<name>A0ABR6YB12_9BURK</name>
<organism evidence="10 11">
    <name type="scientific">Undibacterium flavidum</name>
    <dbReference type="NCBI Taxonomy" id="2762297"/>
    <lineage>
        <taxon>Bacteria</taxon>
        <taxon>Pseudomonadati</taxon>
        <taxon>Pseudomonadota</taxon>
        <taxon>Betaproteobacteria</taxon>
        <taxon>Burkholderiales</taxon>
        <taxon>Oxalobacteraceae</taxon>
        <taxon>Undibacterium</taxon>
    </lineage>
</organism>
<dbReference type="Proteomes" id="UP000624279">
    <property type="component" value="Unassembled WGS sequence"/>
</dbReference>
<dbReference type="InterPro" id="IPR017853">
    <property type="entry name" value="GH"/>
</dbReference>
<dbReference type="RefSeq" id="WP_186941860.1">
    <property type="nucleotide sequence ID" value="NZ_JACOGA010000008.1"/>
</dbReference>
<dbReference type="SUPFAM" id="SSF51445">
    <property type="entry name" value="(Trans)glycosidases"/>
    <property type="match status" value="1"/>
</dbReference>
<evidence type="ECO:0000256" key="4">
    <source>
        <dbReference type="RuleBase" id="RU000675"/>
    </source>
</evidence>
<dbReference type="Gene3D" id="3.20.20.80">
    <property type="entry name" value="Glycosidases"/>
    <property type="match status" value="1"/>
</dbReference>
<keyword evidence="3 4" id="KW-0326">Glycosidase</keyword>
<evidence type="ECO:0000259" key="9">
    <source>
        <dbReference type="Pfam" id="PF21467"/>
    </source>
</evidence>
<feature type="domain" description="Beta-galactosidase galactose-binding" evidence="9">
    <location>
        <begin position="573"/>
        <end position="629"/>
    </location>
</feature>
<comment type="caution">
    <text evidence="10">The sequence shown here is derived from an EMBL/GenBank/DDBJ whole genome shotgun (WGS) entry which is preliminary data.</text>
</comment>
<keyword evidence="6" id="KW-0732">Signal</keyword>
<feature type="domain" description="Beta-galactosidase 1-like first all-beta" evidence="8">
    <location>
        <begin position="407"/>
        <end position="536"/>
    </location>
</feature>
<dbReference type="EMBL" id="JACOGA010000008">
    <property type="protein sequence ID" value="MBC3873823.1"/>
    <property type="molecule type" value="Genomic_DNA"/>
</dbReference>
<feature type="signal peptide" evidence="6">
    <location>
        <begin position="1"/>
        <end position="26"/>
    </location>
</feature>
<evidence type="ECO:0000313" key="11">
    <source>
        <dbReference type="Proteomes" id="UP000624279"/>
    </source>
</evidence>
<dbReference type="InterPro" id="IPR048912">
    <property type="entry name" value="BetaGal1-like_ABD1"/>
</dbReference>
<evidence type="ECO:0000256" key="6">
    <source>
        <dbReference type="SAM" id="SignalP"/>
    </source>
</evidence>
<evidence type="ECO:0000256" key="3">
    <source>
        <dbReference type="ARBA" id="ARBA00023295"/>
    </source>
</evidence>
<accession>A0ABR6YB12</accession>
<dbReference type="InterPro" id="IPR008979">
    <property type="entry name" value="Galactose-bd-like_sf"/>
</dbReference>
<dbReference type="PROSITE" id="PS01182">
    <property type="entry name" value="GLYCOSYL_HYDROL_F35"/>
    <property type="match status" value="1"/>
</dbReference>
<dbReference type="Pfam" id="PF21467">
    <property type="entry name" value="BetaGal_gal-bd"/>
    <property type="match status" value="1"/>
</dbReference>
<protein>
    <recommendedName>
        <fullName evidence="4">Beta-galactosidase</fullName>
        <ecNumber evidence="4">3.2.1.23</ecNumber>
    </recommendedName>
</protein>
<evidence type="ECO:0000313" key="10">
    <source>
        <dbReference type="EMBL" id="MBC3873823.1"/>
    </source>
</evidence>
<dbReference type="Gene3D" id="2.60.120.260">
    <property type="entry name" value="Galactose-binding domain-like"/>
    <property type="match status" value="2"/>
</dbReference>
<keyword evidence="2 4" id="KW-0378">Hydrolase</keyword>
<dbReference type="InterPro" id="IPR048913">
    <property type="entry name" value="BetaGal_gal-bd"/>
</dbReference>
<evidence type="ECO:0000259" key="8">
    <source>
        <dbReference type="Pfam" id="PF21317"/>
    </source>
</evidence>
<dbReference type="InterPro" id="IPR026283">
    <property type="entry name" value="B-gal_1-like"/>
</dbReference>
<reference evidence="10 11" key="1">
    <citation type="submission" date="2020-08" db="EMBL/GenBank/DDBJ databases">
        <title>Novel species isolated from subtropical streams in China.</title>
        <authorList>
            <person name="Lu H."/>
        </authorList>
    </citation>
    <scope>NUCLEOTIDE SEQUENCE [LARGE SCALE GENOMIC DNA]</scope>
    <source>
        <strain evidence="10 11">LX15W</strain>
    </source>
</reference>
<dbReference type="Pfam" id="PF01301">
    <property type="entry name" value="Glyco_hydro_35"/>
    <property type="match status" value="1"/>
</dbReference>
<dbReference type="Pfam" id="PF21317">
    <property type="entry name" value="BetaGal_ABD_1"/>
    <property type="match status" value="1"/>
</dbReference>
<dbReference type="PIRSF" id="PIRSF006336">
    <property type="entry name" value="B-gal"/>
    <property type="match status" value="1"/>
</dbReference>